<feature type="transmembrane region" description="Helical" evidence="5">
    <location>
        <begin position="261"/>
        <end position="281"/>
    </location>
</feature>
<feature type="transmembrane region" description="Helical" evidence="5">
    <location>
        <begin position="144"/>
        <end position="165"/>
    </location>
</feature>
<protein>
    <recommendedName>
        <fullName evidence="6">G-protein coupled receptors family 1 profile domain-containing protein</fullName>
    </recommendedName>
</protein>
<reference evidence="7 8" key="1">
    <citation type="journal article" date="2023" name="Sci. Data">
        <title>Genome assembly of the Korean intertidal mud-creeper Batillaria attramentaria.</title>
        <authorList>
            <person name="Patra A.K."/>
            <person name="Ho P.T."/>
            <person name="Jun S."/>
            <person name="Lee S.J."/>
            <person name="Kim Y."/>
            <person name="Won Y.J."/>
        </authorList>
    </citation>
    <scope>NUCLEOTIDE SEQUENCE [LARGE SCALE GENOMIC DNA]</scope>
    <source>
        <strain evidence="7">Wonlab-2016</strain>
    </source>
</reference>
<keyword evidence="3 5" id="KW-1133">Transmembrane helix</keyword>
<evidence type="ECO:0000256" key="1">
    <source>
        <dbReference type="ARBA" id="ARBA00004370"/>
    </source>
</evidence>
<dbReference type="InterPro" id="IPR017452">
    <property type="entry name" value="GPCR_Rhodpsn_7TM"/>
</dbReference>
<keyword evidence="8" id="KW-1185">Reference proteome</keyword>
<dbReference type="Proteomes" id="UP001519460">
    <property type="component" value="Unassembled WGS sequence"/>
</dbReference>
<evidence type="ECO:0000313" key="7">
    <source>
        <dbReference type="EMBL" id="KAK7474617.1"/>
    </source>
</evidence>
<organism evidence="7 8">
    <name type="scientific">Batillaria attramentaria</name>
    <dbReference type="NCBI Taxonomy" id="370345"/>
    <lineage>
        <taxon>Eukaryota</taxon>
        <taxon>Metazoa</taxon>
        <taxon>Spiralia</taxon>
        <taxon>Lophotrochozoa</taxon>
        <taxon>Mollusca</taxon>
        <taxon>Gastropoda</taxon>
        <taxon>Caenogastropoda</taxon>
        <taxon>Sorbeoconcha</taxon>
        <taxon>Cerithioidea</taxon>
        <taxon>Batillariidae</taxon>
        <taxon>Batillaria</taxon>
    </lineage>
</organism>
<dbReference type="InterPro" id="IPR052954">
    <property type="entry name" value="GPCR-Ligand_Int"/>
</dbReference>
<evidence type="ECO:0000256" key="2">
    <source>
        <dbReference type="ARBA" id="ARBA00022692"/>
    </source>
</evidence>
<dbReference type="PANTHER" id="PTHR46641:SF2">
    <property type="entry name" value="FMRFAMIDE RECEPTOR"/>
    <property type="match status" value="1"/>
</dbReference>
<dbReference type="GO" id="GO:0016020">
    <property type="term" value="C:membrane"/>
    <property type="evidence" value="ECO:0007669"/>
    <property type="project" value="UniProtKB-SubCell"/>
</dbReference>
<keyword evidence="2 5" id="KW-0812">Transmembrane</keyword>
<dbReference type="InterPro" id="IPR000276">
    <property type="entry name" value="GPCR_Rhodpsn"/>
</dbReference>
<accession>A0ABD0JJI5</accession>
<name>A0ABD0JJI5_9CAEN</name>
<evidence type="ECO:0000313" key="8">
    <source>
        <dbReference type="Proteomes" id="UP001519460"/>
    </source>
</evidence>
<evidence type="ECO:0000259" key="6">
    <source>
        <dbReference type="PROSITE" id="PS50262"/>
    </source>
</evidence>
<dbReference type="Pfam" id="PF00001">
    <property type="entry name" value="7tm_1"/>
    <property type="match status" value="1"/>
</dbReference>
<comment type="caution">
    <text evidence="7">The sequence shown here is derived from an EMBL/GenBank/DDBJ whole genome shotgun (WGS) entry which is preliminary data.</text>
</comment>
<dbReference type="PRINTS" id="PR00237">
    <property type="entry name" value="GPCRRHODOPSN"/>
</dbReference>
<dbReference type="AlphaFoldDB" id="A0ABD0JJI5"/>
<feature type="transmembrane region" description="Helical" evidence="5">
    <location>
        <begin position="222"/>
        <end position="240"/>
    </location>
</feature>
<sequence>MRQDSLQGAHLVDLLLTTDQPQTTDAGGDVWKPYAPNMTSTEADMLGMASNKSGQWLNELSEGYLTNQTFTTGFGLNETGLGAAAGDVLSSENSFWRNETGLDFLDPDASLLNDSVYWCQNESALPHDEHYIEFYETAQFITGLILYPCICLPGLVANCLTLIVFSDKNLRTSTNAFLSALAVADSLKLINDLLYFCTILLLRTDDEMGNKAYGYLYPYAHFIFNMSACVSSWLTVSVAVERYIMVCHPTRARNVCNRNRAICVSAAVFLVMTALALPSAFR</sequence>
<comment type="subcellular location">
    <subcellularLocation>
        <location evidence="1">Membrane</location>
    </subcellularLocation>
</comment>
<dbReference type="SUPFAM" id="SSF81321">
    <property type="entry name" value="Family A G protein-coupled receptor-like"/>
    <property type="match status" value="1"/>
</dbReference>
<dbReference type="CDD" id="cd14978">
    <property type="entry name" value="7tmA_FMRFamide_R-like"/>
    <property type="match status" value="1"/>
</dbReference>
<keyword evidence="4 5" id="KW-0472">Membrane</keyword>
<dbReference type="EMBL" id="JACVVK020000431">
    <property type="protein sequence ID" value="KAK7474617.1"/>
    <property type="molecule type" value="Genomic_DNA"/>
</dbReference>
<dbReference type="PANTHER" id="PTHR46641">
    <property type="entry name" value="FMRFAMIDE RECEPTOR-RELATED"/>
    <property type="match status" value="1"/>
</dbReference>
<dbReference type="PROSITE" id="PS50262">
    <property type="entry name" value="G_PROTEIN_RECEP_F1_2"/>
    <property type="match status" value="1"/>
</dbReference>
<gene>
    <name evidence="7" type="ORF">BaRGS_00034146</name>
</gene>
<evidence type="ECO:0000256" key="3">
    <source>
        <dbReference type="ARBA" id="ARBA00022989"/>
    </source>
</evidence>
<feature type="domain" description="G-protein coupled receptors family 1 profile" evidence="6">
    <location>
        <begin position="157"/>
        <end position="282"/>
    </location>
</feature>
<proteinExistence type="predicted"/>
<evidence type="ECO:0000256" key="4">
    <source>
        <dbReference type="ARBA" id="ARBA00023136"/>
    </source>
</evidence>
<dbReference type="Gene3D" id="1.20.1070.10">
    <property type="entry name" value="Rhodopsin 7-helix transmembrane proteins"/>
    <property type="match status" value="1"/>
</dbReference>
<evidence type="ECO:0000256" key="5">
    <source>
        <dbReference type="SAM" id="Phobius"/>
    </source>
</evidence>